<sequence>MPFYEIYNSNHVLVDKQFLDIHFSLISRDDYEEMVTNTGFVIKEIFGDYDYNPYSEDGMFMNFVLTKKITMESK</sequence>
<accession>A0A0W8E8C1</accession>
<name>A0A0W8E8C1_9ZZZZ</name>
<comment type="caution">
    <text evidence="1">The sequence shown here is derived from an EMBL/GenBank/DDBJ whole genome shotgun (WGS) entry which is preliminary data.</text>
</comment>
<organism evidence="1">
    <name type="scientific">hydrocarbon metagenome</name>
    <dbReference type="NCBI Taxonomy" id="938273"/>
    <lineage>
        <taxon>unclassified sequences</taxon>
        <taxon>metagenomes</taxon>
        <taxon>ecological metagenomes</taxon>
    </lineage>
</organism>
<gene>
    <name evidence="1" type="ORF">ASZ90_017754</name>
</gene>
<protein>
    <submittedName>
        <fullName evidence="1">Uncharacterized protein</fullName>
    </submittedName>
</protein>
<proteinExistence type="predicted"/>
<evidence type="ECO:0000313" key="1">
    <source>
        <dbReference type="EMBL" id="KUG04874.1"/>
    </source>
</evidence>
<dbReference type="EMBL" id="LNQE01001837">
    <property type="protein sequence ID" value="KUG04874.1"/>
    <property type="molecule type" value="Genomic_DNA"/>
</dbReference>
<reference evidence="1" key="1">
    <citation type="journal article" date="2015" name="Proc. Natl. Acad. Sci. U.S.A.">
        <title>Networks of energetic and metabolic interactions define dynamics in microbial communities.</title>
        <authorList>
            <person name="Embree M."/>
            <person name="Liu J.K."/>
            <person name="Al-Bassam M.M."/>
            <person name="Zengler K."/>
        </authorList>
    </citation>
    <scope>NUCLEOTIDE SEQUENCE</scope>
</reference>
<dbReference type="SUPFAM" id="SSF53335">
    <property type="entry name" value="S-adenosyl-L-methionine-dependent methyltransferases"/>
    <property type="match status" value="1"/>
</dbReference>
<dbReference type="AlphaFoldDB" id="A0A0W8E8C1"/>
<dbReference type="InterPro" id="IPR029063">
    <property type="entry name" value="SAM-dependent_MTases_sf"/>
</dbReference>